<protein>
    <submittedName>
        <fullName evidence="2">Uncharacterized protein</fullName>
    </submittedName>
</protein>
<feature type="compositionally biased region" description="Polar residues" evidence="1">
    <location>
        <begin position="1"/>
        <end position="13"/>
    </location>
</feature>
<sequence length="76" mass="8896">NESFQSLWSTYQASRSPRSRPKERSSNAIDDAIAAIMEDPYSDDDEGFDEYQRWRAFEPKWTKPMLEGSSNNPIKY</sequence>
<feature type="region of interest" description="Disordered" evidence="1">
    <location>
        <begin position="1"/>
        <end position="27"/>
    </location>
</feature>
<gene>
    <name evidence="2" type="ORF">PTT_10847</name>
</gene>
<dbReference type="OrthoDB" id="10413630at2759"/>
<accession>E3RQ83</accession>
<feature type="non-terminal residue" evidence="2">
    <location>
        <position position="1"/>
    </location>
</feature>
<dbReference type="EMBL" id="GL534429">
    <property type="protein sequence ID" value="EFQ92116.1"/>
    <property type="molecule type" value="Genomic_DNA"/>
</dbReference>
<organism evidence="3">
    <name type="scientific">Pyrenophora teres f. teres (strain 0-1)</name>
    <name type="common">Barley net blotch fungus</name>
    <name type="synonym">Drechslera teres f. teres</name>
    <dbReference type="NCBI Taxonomy" id="861557"/>
    <lineage>
        <taxon>Eukaryota</taxon>
        <taxon>Fungi</taxon>
        <taxon>Dikarya</taxon>
        <taxon>Ascomycota</taxon>
        <taxon>Pezizomycotina</taxon>
        <taxon>Dothideomycetes</taxon>
        <taxon>Pleosporomycetidae</taxon>
        <taxon>Pleosporales</taxon>
        <taxon>Pleosporineae</taxon>
        <taxon>Pleosporaceae</taxon>
        <taxon>Pyrenophora</taxon>
    </lineage>
</organism>
<proteinExistence type="predicted"/>
<evidence type="ECO:0000256" key="1">
    <source>
        <dbReference type="SAM" id="MobiDB-lite"/>
    </source>
</evidence>
<keyword evidence="3" id="KW-1185">Reference proteome</keyword>
<evidence type="ECO:0000313" key="3">
    <source>
        <dbReference type="Proteomes" id="UP000001067"/>
    </source>
</evidence>
<dbReference type="AlphaFoldDB" id="E3RQ83"/>
<name>E3RQ83_PYRTT</name>
<evidence type="ECO:0000313" key="2">
    <source>
        <dbReference type="EMBL" id="EFQ92116.1"/>
    </source>
</evidence>
<dbReference type="KEGG" id="pte:PTT_10847"/>
<dbReference type="Proteomes" id="UP000001067">
    <property type="component" value="Unassembled WGS sequence"/>
</dbReference>
<dbReference type="HOGENOM" id="CLU_2661362_0_0_1"/>
<reference evidence="2 3" key="1">
    <citation type="journal article" date="2010" name="Genome Biol.">
        <title>A first genome assembly of the barley fungal pathogen Pyrenophora teres f. teres.</title>
        <authorList>
            <person name="Ellwood S.R."/>
            <person name="Liu Z."/>
            <person name="Syme R.A."/>
            <person name="Lai Z."/>
            <person name="Hane J.K."/>
            <person name="Keiper F."/>
            <person name="Moffat C.S."/>
            <person name="Oliver R.P."/>
            <person name="Friesen T.L."/>
        </authorList>
    </citation>
    <scope>NUCLEOTIDE SEQUENCE [LARGE SCALE GENOMIC DNA]</scope>
    <source>
        <strain evidence="2 3">0-1</strain>
    </source>
</reference>